<dbReference type="AlphaFoldDB" id="A0A8H7XY77"/>
<comment type="caution">
    <text evidence="2">The sequence shown here is derived from an EMBL/GenBank/DDBJ whole genome shotgun (WGS) entry which is preliminary data.</text>
</comment>
<sequence length="140" mass="16367">MSLLKKILAKVRSMPNINDKRQKEAEPYPPLPDSVPPGDIRHLIRDVYSGRYFERMREMEEEWARAPQGTPHPKTMPMLPVPPPAHLPDTPKDSKRRERTMTTTLHPSAIGERDGGRRTRAEREEERQQWQHFQDVGLVR</sequence>
<organism evidence="2">
    <name type="scientific">Psilocybe cubensis</name>
    <name type="common">Psychedelic mushroom</name>
    <name type="synonym">Stropharia cubensis</name>
    <dbReference type="NCBI Taxonomy" id="181762"/>
    <lineage>
        <taxon>Eukaryota</taxon>
        <taxon>Fungi</taxon>
        <taxon>Dikarya</taxon>
        <taxon>Basidiomycota</taxon>
        <taxon>Agaricomycotina</taxon>
        <taxon>Agaricomycetes</taxon>
        <taxon>Agaricomycetidae</taxon>
        <taxon>Agaricales</taxon>
        <taxon>Agaricineae</taxon>
        <taxon>Strophariaceae</taxon>
        <taxon>Psilocybe</taxon>
    </lineage>
</organism>
<proteinExistence type="predicted"/>
<reference evidence="2" key="1">
    <citation type="submission" date="2021-02" db="EMBL/GenBank/DDBJ databases">
        <title>Psilocybe cubensis genome.</title>
        <authorList>
            <person name="Mckernan K.J."/>
            <person name="Crawford S."/>
            <person name="Trippe A."/>
            <person name="Kane L.T."/>
            <person name="Mclaughlin S."/>
        </authorList>
    </citation>
    <scope>NUCLEOTIDE SEQUENCE [LARGE SCALE GENOMIC DNA]</scope>
    <source>
        <strain evidence="2">MGC-MH-2018</strain>
    </source>
</reference>
<protein>
    <submittedName>
        <fullName evidence="2">Uncharacterized protein</fullName>
    </submittedName>
</protein>
<accession>A0A8H7XY77</accession>
<feature type="region of interest" description="Disordered" evidence="1">
    <location>
        <begin position="63"/>
        <end position="140"/>
    </location>
</feature>
<gene>
    <name evidence="2" type="ORF">JR316_006381</name>
</gene>
<name>A0A8H7XY77_PSICU</name>
<evidence type="ECO:0000256" key="1">
    <source>
        <dbReference type="SAM" id="MobiDB-lite"/>
    </source>
</evidence>
<feature type="compositionally biased region" description="Basic and acidic residues" evidence="1">
    <location>
        <begin position="111"/>
        <end position="129"/>
    </location>
</feature>
<feature type="compositionally biased region" description="Basic and acidic residues" evidence="1">
    <location>
        <begin position="89"/>
        <end position="100"/>
    </location>
</feature>
<dbReference type="EMBL" id="JAFIQS010000006">
    <property type="protein sequence ID" value="KAG5167790.1"/>
    <property type="molecule type" value="Genomic_DNA"/>
</dbReference>
<evidence type="ECO:0000313" key="2">
    <source>
        <dbReference type="EMBL" id="KAG5167790.1"/>
    </source>
</evidence>
<feature type="region of interest" description="Disordered" evidence="1">
    <location>
        <begin position="13"/>
        <end position="40"/>
    </location>
</feature>